<dbReference type="Pfam" id="PF13377">
    <property type="entry name" value="Peripla_BP_3"/>
    <property type="match status" value="1"/>
</dbReference>
<feature type="domain" description="HTH cro/C1-type" evidence="5">
    <location>
        <begin position="13"/>
        <end position="56"/>
    </location>
</feature>
<dbReference type="InterPro" id="IPR028082">
    <property type="entry name" value="Peripla_BP_I"/>
</dbReference>
<dbReference type="Gene3D" id="3.40.50.2300">
    <property type="match status" value="2"/>
</dbReference>
<dbReference type="PROSITE" id="PS50943">
    <property type="entry name" value="HTH_CROC1"/>
    <property type="match status" value="1"/>
</dbReference>
<dbReference type="OrthoDB" id="4268837at2"/>
<dbReference type="PROSITE" id="PS50932">
    <property type="entry name" value="HTH_LACI_2"/>
    <property type="match status" value="1"/>
</dbReference>
<dbReference type="GO" id="GO:0000976">
    <property type="term" value="F:transcription cis-regulatory region binding"/>
    <property type="evidence" value="ECO:0007669"/>
    <property type="project" value="TreeGrafter"/>
</dbReference>
<dbReference type="PANTHER" id="PTHR30146:SF109">
    <property type="entry name" value="HTH-TYPE TRANSCRIPTIONAL REGULATOR GALS"/>
    <property type="match status" value="1"/>
</dbReference>
<dbReference type="CDD" id="cd01392">
    <property type="entry name" value="HTH_LacI"/>
    <property type="match status" value="1"/>
</dbReference>
<name>A0A2C9A1D1_9MICO</name>
<dbReference type="InterPro" id="IPR010982">
    <property type="entry name" value="Lambda_DNA-bd_dom_sf"/>
</dbReference>
<dbReference type="CDD" id="cd06267">
    <property type="entry name" value="PBP1_LacI_sugar_binding-like"/>
    <property type="match status" value="1"/>
</dbReference>
<dbReference type="Proteomes" id="UP000219440">
    <property type="component" value="Unassembled WGS sequence"/>
</dbReference>
<dbReference type="InterPro" id="IPR046335">
    <property type="entry name" value="LacI/GalR-like_sensor"/>
</dbReference>
<protein>
    <submittedName>
        <fullName evidence="6">Transcriptional regulator, LacI family</fullName>
    </submittedName>
</protein>
<keyword evidence="1" id="KW-0805">Transcription regulation</keyword>
<dbReference type="InterPro" id="IPR001387">
    <property type="entry name" value="Cro/C1-type_HTH"/>
</dbReference>
<keyword evidence="3" id="KW-0804">Transcription</keyword>
<dbReference type="EMBL" id="OCST01000005">
    <property type="protein sequence ID" value="SOE72817.1"/>
    <property type="molecule type" value="Genomic_DNA"/>
</dbReference>
<dbReference type="RefSeq" id="WP_097061677.1">
    <property type="nucleotide sequence ID" value="NZ_BMLC01000004.1"/>
</dbReference>
<feature type="domain" description="HTH lacI-type" evidence="4">
    <location>
        <begin position="12"/>
        <end position="66"/>
    </location>
</feature>
<evidence type="ECO:0000313" key="7">
    <source>
        <dbReference type="Proteomes" id="UP000219440"/>
    </source>
</evidence>
<reference evidence="6 7" key="1">
    <citation type="submission" date="2017-09" db="EMBL/GenBank/DDBJ databases">
        <authorList>
            <person name="Ehlers B."/>
            <person name="Leendertz F.H."/>
        </authorList>
    </citation>
    <scope>NUCLEOTIDE SEQUENCE [LARGE SCALE GENOMIC DNA]</scope>
    <source>
        <strain evidence="6 7">CGMCC 1.05381</strain>
    </source>
</reference>
<evidence type="ECO:0000256" key="1">
    <source>
        <dbReference type="ARBA" id="ARBA00023015"/>
    </source>
</evidence>
<dbReference type="GO" id="GO:0003700">
    <property type="term" value="F:DNA-binding transcription factor activity"/>
    <property type="evidence" value="ECO:0007669"/>
    <property type="project" value="TreeGrafter"/>
</dbReference>
<evidence type="ECO:0000313" key="6">
    <source>
        <dbReference type="EMBL" id="SOE72817.1"/>
    </source>
</evidence>
<dbReference type="Pfam" id="PF00356">
    <property type="entry name" value="LacI"/>
    <property type="match status" value="1"/>
</dbReference>
<keyword evidence="2" id="KW-0238">DNA-binding</keyword>
<organism evidence="6 7">
    <name type="scientific">Salinibacterium xinjiangense</name>
    <dbReference type="NCBI Taxonomy" id="386302"/>
    <lineage>
        <taxon>Bacteria</taxon>
        <taxon>Bacillati</taxon>
        <taxon>Actinomycetota</taxon>
        <taxon>Actinomycetes</taxon>
        <taxon>Micrococcales</taxon>
        <taxon>Microbacteriaceae</taxon>
        <taxon>Salinibacterium</taxon>
    </lineage>
</organism>
<dbReference type="InterPro" id="IPR000843">
    <property type="entry name" value="HTH_LacI"/>
</dbReference>
<gene>
    <name evidence="6" type="ORF">SAMN06296378_2626</name>
</gene>
<dbReference type="SMART" id="SM00354">
    <property type="entry name" value="HTH_LACI"/>
    <property type="match status" value="1"/>
</dbReference>
<dbReference type="SUPFAM" id="SSF53822">
    <property type="entry name" value="Periplasmic binding protein-like I"/>
    <property type="match status" value="1"/>
</dbReference>
<proteinExistence type="predicted"/>
<accession>A0A2C9A1D1</accession>
<sequence>MTLDLHGKRTAPTLEAVAAEAGVSRSTVSRVVNGSTQVRPDVVTAVTAAIDRLNYIPNRAARSLANSQTMAIALVVPEDTTRFFGDPFFAQIVQGITQGLEDSDYVLNLQLASPSSPSAKTIRYLLGGNVDGAIVVSHHSGDDFFTTLDATIPVVFGGRPYLPEQHINNFVDVDNAAGAEMGARYLIEKGRKRIATIDGPANMQAALDRSKGWGRAVRAAGMADDLRAQGDFTMASGASAMRSLLEMAPDLDAVFVASDLMASGAISVLRERGRSVPGDVAIVGFDDSSAATSGEIGITTVHQPSRQMGVEMASMLLALLRGEHVERERIMPTRMVIRDSA</sequence>
<dbReference type="PANTHER" id="PTHR30146">
    <property type="entry name" value="LACI-RELATED TRANSCRIPTIONAL REPRESSOR"/>
    <property type="match status" value="1"/>
</dbReference>
<evidence type="ECO:0000259" key="5">
    <source>
        <dbReference type="PROSITE" id="PS50943"/>
    </source>
</evidence>
<dbReference type="Gene3D" id="1.10.260.40">
    <property type="entry name" value="lambda repressor-like DNA-binding domains"/>
    <property type="match status" value="1"/>
</dbReference>
<dbReference type="AlphaFoldDB" id="A0A2C9A1D1"/>
<dbReference type="SUPFAM" id="SSF47413">
    <property type="entry name" value="lambda repressor-like DNA-binding domains"/>
    <property type="match status" value="1"/>
</dbReference>
<evidence type="ECO:0000259" key="4">
    <source>
        <dbReference type="PROSITE" id="PS50932"/>
    </source>
</evidence>
<evidence type="ECO:0000256" key="2">
    <source>
        <dbReference type="ARBA" id="ARBA00023125"/>
    </source>
</evidence>
<keyword evidence="7" id="KW-1185">Reference proteome</keyword>
<evidence type="ECO:0000256" key="3">
    <source>
        <dbReference type="ARBA" id="ARBA00023163"/>
    </source>
</evidence>